<dbReference type="EMBL" id="BGPR01000023">
    <property type="protein sequence ID" value="GBL80840.1"/>
    <property type="molecule type" value="Genomic_DNA"/>
</dbReference>
<name>A0A4Y2AMA1_ARAVE</name>
<organism evidence="1 2">
    <name type="scientific">Araneus ventricosus</name>
    <name type="common">Orbweaver spider</name>
    <name type="synonym">Epeira ventricosa</name>
    <dbReference type="NCBI Taxonomy" id="182803"/>
    <lineage>
        <taxon>Eukaryota</taxon>
        <taxon>Metazoa</taxon>
        <taxon>Ecdysozoa</taxon>
        <taxon>Arthropoda</taxon>
        <taxon>Chelicerata</taxon>
        <taxon>Arachnida</taxon>
        <taxon>Araneae</taxon>
        <taxon>Araneomorphae</taxon>
        <taxon>Entelegynae</taxon>
        <taxon>Araneoidea</taxon>
        <taxon>Araneidae</taxon>
        <taxon>Araneus</taxon>
    </lineage>
</organism>
<sequence length="105" mass="11800">MAHTSNFTVAAYMGLFTIEFKVVGDHKDVFDRECFHPFDAGRGKPEVPVEISFTLTFSHILNWTRLLQICQAIQKKALRQTTKLINHCSTPTSGISSRTGSSRNL</sequence>
<gene>
    <name evidence="1" type="ORF">AVEN_26265_1</name>
</gene>
<comment type="caution">
    <text evidence="1">The sequence shown here is derived from an EMBL/GenBank/DDBJ whole genome shotgun (WGS) entry which is preliminary data.</text>
</comment>
<accession>A0A4Y2AMA1</accession>
<proteinExistence type="predicted"/>
<dbReference type="Proteomes" id="UP000499080">
    <property type="component" value="Unassembled WGS sequence"/>
</dbReference>
<dbReference type="AlphaFoldDB" id="A0A4Y2AMA1"/>
<evidence type="ECO:0000313" key="2">
    <source>
        <dbReference type="Proteomes" id="UP000499080"/>
    </source>
</evidence>
<protein>
    <submittedName>
        <fullName evidence="1">Uncharacterized protein</fullName>
    </submittedName>
</protein>
<reference evidence="1 2" key="1">
    <citation type="journal article" date="2019" name="Sci. Rep.">
        <title>Orb-weaving spider Araneus ventricosus genome elucidates the spidroin gene catalogue.</title>
        <authorList>
            <person name="Kono N."/>
            <person name="Nakamura H."/>
            <person name="Ohtoshi R."/>
            <person name="Moran D.A.P."/>
            <person name="Shinohara A."/>
            <person name="Yoshida Y."/>
            <person name="Fujiwara M."/>
            <person name="Mori M."/>
            <person name="Tomita M."/>
            <person name="Arakawa K."/>
        </authorList>
    </citation>
    <scope>NUCLEOTIDE SEQUENCE [LARGE SCALE GENOMIC DNA]</scope>
</reference>
<evidence type="ECO:0000313" key="1">
    <source>
        <dbReference type="EMBL" id="GBL80840.1"/>
    </source>
</evidence>
<keyword evidence="2" id="KW-1185">Reference proteome</keyword>